<dbReference type="PANTHER" id="PTHR13108">
    <property type="entry name" value="CONDENSIN COMPLEX SUBUNIT 2"/>
    <property type="match status" value="1"/>
</dbReference>
<feature type="compositionally biased region" description="Acidic residues" evidence="12">
    <location>
        <begin position="71"/>
        <end position="88"/>
    </location>
</feature>
<feature type="compositionally biased region" description="Acidic residues" evidence="12">
    <location>
        <begin position="30"/>
        <end position="40"/>
    </location>
</feature>
<feature type="compositionally biased region" description="Low complexity" evidence="12">
    <location>
        <begin position="948"/>
        <end position="960"/>
    </location>
</feature>
<feature type="coiled-coil region" evidence="11">
    <location>
        <begin position="420"/>
        <end position="447"/>
    </location>
</feature>
<evidence type="ECO:0000256" key="2">
    <source>
        <dbReference type="ARBA" id="ARBA00004496"/>
    </source>
</evidence>
<feature type="region of interest" description="Disordered" evidence="12">
    <location>
        <begin position="242"/>
        <end position="292"/>
    </location>
</feature>
<keyword evidence="7" id="KW-0132">Cell division</keyword>
<reference evidence="14" key="1">
    <citation type="journal article" date="2011" name="Genome Res.">
        <title>Phylogeny-wide analysis of social amoeba genomes highlights ancient origins for complex intercellular communication.</title>
        <authorList>
            <person name="Heidel A.J."/>
            <person name="Lawal H.M."/>
            <person name="Felder M."/>
            <person name="Schilde C."/>
            <person name="Helps N.R."/>
            <person name="Tunggal B."/>
            <person name="Rivero F."/>
            <person name="John U."/>
            <person name="Schleicher M."/>
            <person name="Eichinger L."/>
            <person name="Platzer M."/>
            <person name="Noegel A.A."/>
            <person name="Schaap P."/>
            <person name="Gloeckner G."/>
        </authorList>
    </citation>
    <scope>NUCLEOTIDE SEQUENCE [LARGE SCALE GENOMIC DNA]</scope>
    <source>
        <strain evidence="14">SH3</strain>
    </source>
</reference>
<name>F4PZI6_CACFS</name>
<evidence type="ECO:0000256" key="7">
    <source>
        <dbReference type="ARBA" id="ARBA00022618"/>
    </source>
</evidence>
<dbReference type="PANTHER" id="PTHR13108:SF9">
    <property type="entry name" value="CONDENSIN COMPLEX SUBUNIT 2"/>
    <property type="match status" value="1"/>
</dbReference>
<feature type="compositionally biased region" description="Low complexity" evidence="12">
    <location>
        <begin position="17"/>
        <end position="27"/>
    </location>
</feature>
<keyword evidence="14" id="KW-1185">Reference proteome</keyword>
<feature type="compositionally biased region" description="Basic and acidic residues" evidence="12">
    <location>
        <begin position="686"/>
        <end position="700"/>
    </location>
</feature>
<evidence type="ECO:0000256" key="6">
    <source>
        <dbReference type="ARBA" id="ARBA00022490"/>
    </source>
</evidence>
<keyword evidence="8" id="KW-0498">Mitosis</keyword>
<organism evidence="13 14">
    <name type="scientific">Cavenderia fasciculata</name>
    <name type="common">Slime mold</name>
    <name type="synonym">Dictyostelium fasciculatum</name>
    <dbReference type="NCBI Taxonomy" id="261658"/>
    <lineage>
        <taxon>Eukaryota</taxon>
        <taxon>Amoebozoa</taxon>
        <taxon>Evosea</taxon>
        <taxon>Eumycetozoa</taxon>
        <taxon>Dictyostelia</taxon>
        <taxon>Acytosteliales</taxon>
        <taxon>Cavenderiaceae</taxon>
        <taxon>Cavenderia</taxon>
    </lineage>
</organism>
<feature type="compositionally biased region" description="Basic residues" evidence="12">
    <location>
        <begin position="594"/>
        <end position="604"/>
    </location>
</feature>
<evidence type="ECO:0000256" key="4">
    <source>
        <dbReference type="ARBA" id="ARBA00016065"/>
    </source>
</evidence>
<dbReference type="OrthoDB" id="21155at2759"/>
<feature type="compositionally biased region" description="Acidic residues" evidence="12">
    <location>
        <begin position="251"/>
        <end position="274"/>
    </location>
</feature>
<feature type="region of interest" description="Disordered" evidence="12">
    <location>
        <begin position="679"/>
        <end position="737"/>
    </location>
</feature>
<keyword evidence="10" id="KW-0131">Cell cycle</keyword>
<feature type="compositionally biased region" description="Low complexity" evidence="12">
    <location>
        <begin position="43"/>
        <end position="63"/>
    </location>
</feature>
<feature type="compositionally biased region" description="Acidic residues" evidence="12">
    <location>
        <begin position="713"/>
        <end position="722"/>
    </location>
</feature>
<keyword evidence="9" id="KW-0226">DNA condensation</keyword>
<keyword evidence="11" id="KW-0175">Coiled coil</keyword>
<keyword evidence="5" id="KW-0158">Chromosome</keyword>
<sequence>MITKRRLSVGFALKDSNNNNTKSGANNIELDNEDFEDEDTDKVVVNNNNNNKKKQSSSSSTTATKKKDYSSEEEEDDGNNTDEEEDNIESSNNNNNIRNVKQQLSAIPKSKRKSILPPRTSSSLTNNNNNNNNNNISLNGPQIPSTPSTTKSLLSNQQISEIYSNCIKLSTENKINQKNTWGLKLIDHIDDVIQNQTINNRDGEEGETNFQKVSGMLDATIKIYSSRVDSVMTDTYRMWGEMTRSRKDMPPNEDGEDGEGQSKDDQEEELDEEGNPIAKTKDKKKKKSGASTLESNINNINCKKFDVTFMTDPLFHKTSAAFDAGGVAGLLMNKLSVNSHYKIIFDSSDSHNQPQDNGSLKEEEQEVEEMPNTKIVNLQPFNNIFSIIKKLNTPALCPQFNSFIQFKHFDQDINNNNNQNQNQNNGIKKIETKMTEEEELAAMLDNEMAGGEIDLDAEEKFAVAAAAQDGHFDDHFDHLDDDDINDQIGGGGIGGDDFVPNDPIFSNLNQDSINKMGMDDDDEKKNGTEYGEMGVGIVDDQDDWDDVLEGPMRNLNATKSWRLRSRPSIGGNNNNTNNNAIDDGGLESGGTGDKKKKTTKKKKSNTFIDFDAPPPPNSMFEPPKGKNSTVLTDAMLRKAGGSTTTMAPDIQYDIKQLCRLFNKPKWIIPPLSRRDEFLASLYPPNQKEKERERDREHHNEDGEDGQDNVGGVDDGDEDDFDNDQMGGGFGGESDFLSSQMLNDNTINGSADNVGGVYDDLGDWGDSSGVGNGIGGSVSDMIANNGVSATGMSIGAFGGQYSLDPNNNNNTRLASGITYARGPKSINVKFLKQTLWNLIEKNKKKEATAQQEQEQEILENNQLEDNDIESSQTNQETESTTSTTTTTDTCKFTNNFSNLVDDLRGVRQDVPISMAFIFVLHLANEHNLVLDQNDKMDSNFKIKVPNGINNNNNEDNNNNNNSHHDDDNQSISSLIQNNNNNNNNSQSKESIDDKNNSINSSSSEEEEETKSKQKKNTKSSSTKKAPPPKSKPSAKRAPAKKNNKMDISDDDEEDEDSSQDDNSSSEEDSDSDSSQDFSNSEEEEEKPKKKAPPLKSNSKPPQVKPLANNKKK</sequence>
<dbReference type="GO" id="GO:0003682">
    <property type="term" value="F:chromatin binding"/>
    <property type="evidence" value="ECO:0007669"/>
    <property type="project" value="TreeGrafter"/>
</dbReference>
<dbReference type="Pfam" id="PF05786">
    <property type="entry name" value="Cnd2"/>
    <property type="match status" value="1"/>
</dbReference>
<dbReference type="OMA" id="FRKTCAD"/>
<gene>
    <name evidence="13" type="ORF">DFA_02463</name>
</gene>
<dbReference type="GO" id="GO:0005737">
    <property type="term" value="C:cytoplasm"/>
    <property type="evidence" value="ECO:0007669"/>
    <property type="project" value="UniProtKB-SubCell"/>
</dbReference>
<evidence type="ECO:0000256" key="11">
    <source>
        <dbReference type="SAM" id="Coils"/>
    </source>
</evidence>
<feature type="compositionally biased region" description="Low complexity" evidence="12">
    <location>
        <begin position="968"/>
        <end position="986"/>
    </location>
</feature>
<feature type="region of interest" description="Disordered" evidence="12">
    <location>
        <begin position="346"/>
        <end position="367"/>
    </location>
</feature>
<comment type="similarity">
    <text evidence="3">Belongs to the CND2 (condensin subunit 2) family.</text>
</comment>
<dbReference type="GO" id="GO:0007076">
    <property type="term" value="P:mitotic chromosome condensation"/>
    <property type="evidence" value="ECO:0007669"/>
    <property type="project" value="InterPro"/>
</dbReference>
<evidence type="ECO:0000256" key="3">
    <source>
        <dbReference type="ARBA" id="ARBA00009471"/>
    </source>
</evidence>
<evidence type="ECO:0000256" key="1">
    <source>
        <dbReference type="ARBA" id="ARBA00004286"/>
    </source>
</evidence>
<feature type="compositionally biased region" description="Low complexity" evidence="12">
    <location>
        <begin position="868"/>
        <end position="888"/>
    </location>
</feature>
<dbReference type="KEGG" id="dfa:DFA_02463"/>
<dbReference type="InterPro" id="IPR022816">
    <property type="entry name" value="Condensin_barren_su2"/>
</dbReference>
<evidence type="ECO:0000256" key="12">
    <source>
        <dbReference type="SAM" id="MobiDB-lite"/>
    </source>
</evidence>
<evidence type="ECO:0000256" key="9">
    <source>
        <dbReference type="ARBA" id="ARBA00023067"/>
    </source>
</evidence>
<dbReference type="Proteomes" id="UP000007797">
    <property type="component" value="Unassembled WGS sequence"/>
</dbReference>
<keyword evidence="6" id="KW-0963">Cytoplasm</keyword>
<dbReference type="EMBL" id="GL883016">
    <property type="protein sequence ID" value="EGG19215.1"/>
    <property type="molecule type" value="Genomic_DNA"/>
</dbReference>
<evidence type="ECO:0000256" key="5">
    <source>
        <dbReference type="ARBA" id="ARBA00022454"/>
    </source>
</evidence>
<dbReference type="RefSeq" id="XP_004366848.1">
    <property type="nucleotide sequence ID" value="XM_004366791.1"/>
</dbReference>
<comment type="subcellular location">
    <subcellularLocation>
        <location evidence="1">Chromosome</location>
    </subcellularLocation>
    <subcellularLocation>
        <location evidence="2">Cytoplasm</location>
    </subcellularLocation>
</comment>
<dbReference type="GO" id="GO:0000796">
    <property type="term" value="C:condensin complex"/>
    <property type="evidence" value="ECO:0007669"/>
    <property type="project" value="InterPro"/>
</dbReference>
<evidence type="ECO:0000313" key="13">
    <source>
        <dbReference type="EMBL" id="EGG19215.1"/>
    </source>
</evidence>
<protein>
    <recommendedName>
        <fullName evidence="4">Condensin complex subunit 2</fullName>
    </recommendedName>
</protein>
<feature type="region of interest" description="Disordered" evidence="12">
    <location>
        <begin position="564"/>
        <end position="626"/>
    </location>
</feature>
<dbReference type="GeneID" id="14871174"/>
<proteinExistence type="inferred from homology"/>
<feature type="compositionally biased region" description="Low complexity" evidence="12">
    <location>
        <begin position="126"/>
        <end position="135"/>
    </location>
</feature>
<dbReference type="STRING" id="1054147.F4PZI6"/>
<feature type="region of interest" description="Disordered" evidence="12">
    <location>
        <begin position="1"/>
        <end position="152"/>
    </location>
</feature>
<evidence type="ECO:0000313" key="14">
    <source>
        <dbReference type="Proteomes" id="UP000007797"/>
    </source>
</evidence>
<feature type="region of interest" description="Disordered" evidence="12">
    <location>
        <begin position="858"/>
        <end position="890"/>
    </location>
</feature>
<feature type="region of interest" description="Disordered" evidence="12">
    <location>
        <begin position="940"/>
        <end position="1111"/>
    </location>
</feature>
<dbReference type="AlphaFoldDB" id="F4PZI6"/>
<evidence type="ECO:0000256" key="10">
    <source>
        <dbReference type="ARBA" id="ARBA00023306"/>
    </source>
</evidence>
<evidence type="ECO:0000256" key="8">
    <source>
        <dbReference type="ARBA" id="ARBA00022776"/>
    </source>
</evidence>
<accession>F4PZI6</accession>
<dbReference type="GO" id="GO:0051301">
    <property type="term" value="P:cell division"/>
    <property type="evidence" value="ECO:0007669"/>
    <property type="project" value="UniProtKB-KW"/>
</dbReference>
<feature type="compositionally biased region" description="Basic residues" evidence="12">
    <location>
        <begin position="1031"/>
        <end position="1041"/>
    </location>
</feature>
<feature type="compositionally biased region" description="Acidic residues" evidence="12">
    <location>
        <begin position="1047"/>
        <end position="1083"/>
    </location>
</feature>
<feature type="compositionally biased region" description="Acidic residues" evidence="12">
    <location>
        <begin position="858"/>
        <end position="867"/>
    </location>
</feature>